<evidence type="ECO:0000256" key="2">
    <source>
        <dbReference type="ARBA" id="ARBA00022475"/>
    </source>
</evidence>
<keyword evidence="9" id="KW-1185">Reference proteome</keyword>
<dbReference type="AlphaFoldDB" id="A0A238VNL9"/>
<evidence type="ECO:0000259" key="7">
    <source>
        <dbReference type="Pfam" id="PF12696"/>
    </source>
</evidence>
<dbReference type="InterPro" id="IPR051539">
    <property type="entry name" value="T4SS-coupling_protein"/>
</dbReference>
<keyword evidence="5 6" id="KW-0472">Membrane</keyword>
<evidence type="ECO:0000256" key="6">
    <source>
        <dbReference type="SAM" id="Phobius"/>
    </source>
</evidence>
<gene>
    <name evidence="8" type="ORF">SAMN06265355_102120</name>
</gene>
<name>A0A238VNL9_9ACTN</name>
<evidence type="ECO:0000256" key="4">
    <source>
        <dbReference type="ARBA" id="ARBA00022989"/>
    </source>
</evidence>
<sequence>MAGNDDDDVYVAFIGIGLVCALLGGASSFLTWLAGQLSGVLSGGGWPDSSPADCLRITFNLVRHPTDPRGAWPPAAAAALGSGPVFFTLLAVLLASAALGAYVLVRLLLNWRRHRTFRRLRLGFASGWEVRQLLSARTVQRKAAQVRPSTQSLPKRSVKPEEVGFYIGRDIRSRRKLYASLEDTAIVVAAPRQGKDVHFVTPFTIDAPGPCIVTSSRRETFINTAMVRAQFGEVYVFDPYNWTGWPNRMRWSPLQGCEDPNVCAVRSGTLVQSSGFDIGHEGGSTLSGIVTIIRCLLHAGAIGRLNFREVMRWVYEASGEEALEILRQGEREGRTAPGYAGALEFSMRDERLWSGVIQVMSCFSQPEVLEDCTPDPGEEFDFKKFLQGRNTLYFVSKKQSDWGGIAPIVTTIIEQYFRSARGTAMKNPTGRLDPPLTIELNQVADICPLGGLATYMGESGGYSISLHVYLTSLAEARRVWGSDGASSLWDNATVKIISGGSGTAKDLADLSDLVGKHDGKQILSPEELRTMPFGRAAVVAGTARPVEMWLTPWWKRKDRDAIARGKAAAEALIHQMHAGQQAETATARDVAMAGDDDGDTSAIVW</sequence>
<organism evidence="8 9">
    <name type="scientific">Actinomadura mexicana</name>
    <dbReference type="NCBI Taxonomy" id="134959"/>
    <lineage>
        <taxon>Bacteria</taxon>
        <taxon>Bacillati</taxon>
        <taxon>Actinomycetota</taxon>
        <taxon>Actinomycetes</taxon>
        <taxon>Streptosporangiales</taxon>
        <taxon>Thermomonosporaceae</taxon>
        <taxon>Actinomadura</taxon>
    </lineage>
</organism>
<dbReference type="OrthoDB" id="226701at2"/>
<dbReference type="CDD" id="cd01127">
    <property type="entry name" value="TrwB_TraG_TraD_VirD4"/>
    <property type="match status" value="1"/>
</dbReference>
<dbReference type="PANTHER" id="PTHR37937">
    <property type="entry name" value="CONJUGATIVE TRANSFER: DNA TRANSPORT"/>
    <property type="match status" value="1"/>
</dbReference>
<dbReference type="GO" id="GO:0005886">
    <property type="term" value="C:plasma membrane"/>
    <property type="evidence" value="ECO:0007669"/>
    <property type="project" value="UniProtKB-SubCell"/>
</dbReference>
<feature type="transmembrane region" description="Helical" evidence="6">
    <location>
        <begin position="9"/>
        <end position="34"/>
    </location>
</feature>
<evidence type="ECO:0000256" key="5">
    <source>
        <dbReference type="ARBA" id="ARBA00023136"/>
    </source>
</evidence>
<evidence type="ECO:0000256" key="3">
    <source>
        <dbReference type="ARBA" id="ARBA00022692"/>
    </source>
</evidence>
<dbReference type="Pfam" id="PF12696">
    <property type="entry name" value="TraG-D_C"/>
    <property type="match status" value="1"/>
</dbReference>
<dbReference type="Gene3D" id="3.40.50.300">
    <property type="entry name" value="P-loop containing nucleotide triphosphate hydrolases"/>
    <property type="match status" value="1"/>
</dbReference>
<dbReference type="EMBL" id="FZNP01000002">
    <property type="protein sequence ID" value="SNR35826.1"/>
    <property type="molecule type" value="Genomic_DNA"/>
</dbReference>
<protein>
    <submittedName>
        <fullName evidence="8">Type IV secretory pathway, VirD4 component, TraG/TraD family ATPase</fullName>
    </submittedName>
</protein>
<keyword evidence="2" id="KW-1003">Cell membrane</keyword>
<feature type="transmembrane region" description="Helical" evidence="6">
    <location>
        <begin position="85"/>
        <end position="109"/>
    </location>
</feature>
<dbReference type="InterPro" id="IPR027417">
    <property type="entry name" value="P-loop_NTPase"/>
</dbReference>
<comment type="subcellular location">
    <subcellularLocation>
        <location evidence="1">Cell membrane</location>
        <topology evidence="1">Multi-pass membrane protein</topology>
    </subcellularLocation>
</comment>
<evidence type="ECO:0000313" key="9">
    <source>
        <dbReference type="Proteomes" id="UP000198420"/>
    </source>
</evidence>
<evidence type="ECO:0000256" key="1">
    <source>
        <dbReference type="ARBA" id="ARBA00004651"/>
    </source>
</evidence>
<reference evidence="9" key="1">
    <citation type="submission" date="2017-06" db="EMBL/GenBank/DDBJ databases">
        <authorList>
            <person name="Varghese N."/>
            <person name="Submissions S."/>
        </authorList>
    </citation>
    <scope>NUCLEOTIDE SEQUENCE [LARGE SCALE GENOMIC DNA]</scope>
    <source>
        <strain evidence="9">DSM 44485</strain>
    </source>
</reference>
<evidence type="ECO:0000313" key="8">
    <source>
        <dbReference type="EMBL" id="SNR35826.1"/>
    </source>
</evidence>
<keyword evidence="3 6" id="KW-0812">Transmembrane</keyword>
<dbReference type="SUPFAM" id="SSF52540">
    <property type="entry name" value="P-loop containing nucleoside triphosphate hydrolases"/>
    <property type="match status" value="1"/>
</dbReference>
<dbReference type="PANTHER" id="PTHR37937:SF1">
    <property type="entry name" value="CONJUGATIVE TRANSFER: DNA TRANSPORT"/>
    <property type="match status" value="1"/>
</dbReference>
<dbReference type="InterPro" id="IPR032689">
    <property type="entry name" value="TraG-D_C"/>
</dbReference>
<keyword evidence="4 6" id="KW-1133">Transmembrane helix</keyword>
<proteinExistence type="predicted"/>
<dbReference type="Proteomes" id="UP000198420">
    <property type="component" value="Unassembled WGS sequence"/>
</dbReference>
<feature type="domain" description="TraD/TraG TraM recognition site" evidence="7">
    <location>
        <begin position="440"/>
        <end position="518"/>
    </location>
</feature>
<dbReference type="RefSeq" id="WP_089310433.1">
    <property type="nucleotide sequence ID" value="NZ_FZNP01000002.1"/>
</dbReference>
<accession>A0A238VNL9</accession>